<protein>
    <recommendedName>
        <fullName evidence="4">Transposase MuDR plant domain-containing protein</fullName>
    </recommendedName>
</protein>
<evidence type="ECO:0000256" key="1">
    <source>
        <dbReference type="SAM" id="MobiDB-lite"/>
    </source>
</evidence>
<name>A0ABU6R7A0_9FABA</name>
<reference evidence="2 3" key="1">
    <citation type="journal article" date="2023" name="Plants (Basel)">
        <title>Bridging the Gap: Combining Genomics and Transcriptomics Approaches to Understand Stylosanthes scabra, an Orphan Legume from the Brazilian Caatinga.</title>
        <authorList>
            <person name="Ferreira-Neto J.R.C."/>
            <person name="da Silva M.D."/>
            <person name="Binneck E."/>
            <person name="de Melo N.F."/>
            <person name="da Silva R.H."/>
            <person name="de Melo A.L.T.M."/>
            <person name="Pandolfi V."/>
            <person name="Bustamante F.O."/>
            <person name="Brasileiro-Vidal A.C."/>
            <person name="Benko-Iseppon A.M."/>
        </authorList>
    </citation>
    <scope>NUCLEOTIDE SEQUENCE [LARGE SCALE GENOMIC DNA]</scope>
    <source>
        <tissue evidence="2">Leaves</tissue>
    </source>
</reference>
<keyword evidence="3" id="KW-1185">Reference proteome</keyword>
<evidence type="ECO:0000313" key="3">
    <source>
        <dbReference type="Proteomes" id="UP001341840"/>
    </source>
</evidence>
<dbReference type="Proteomes" id="UP001341840">
    <property type="component" value="Unassembled WGS sequence"/>
</dbReference>
<feature type="compositionally biased region" description="Polar residues" evidence="1">
    <location>
        <begin position="201"/>
        <end position="215"/>
    </location>
</feature>
<comment type="caution">
    <text evidence="2">The sequence shown here is derived from an EMBL/GenBank/DDBJ whole genome shotgun (WGS) entry which is preliminary data.</text>
</comment>
<sequence>MSDERSFLALVHYTRKIKKKNSRVEIRFSSKEFISVFLRFSTTLVELQNSILQKLGVANSKWVSKLFYRFHIAVVSEHVKYGPFVIQTDADLEVIFHCRRDFPEIRTTNLYVKLEDIIASSGESNPNPSSLHIGGSSSSTPAVSIVPLITPPVASPSFAADLYREDNNTFGELVTAVASNPRHPLWDDDDDESIPVPHRGPSSSESHQYPENFSSLDPEAMAPTHEDNEAGAGFSGGAQWMCKNFGSGCKWLIRVAQCTKKGFWEVRRYNGPHTRLATKVTSDHRQLDYHVICDFIMPMVCVDAVVTIKVLQRN</sequence>
<accession>A0ABU6R7A0</accession>
<evidence type="ECO:0000313" key="2">
    <source>
        <dbReference type="EMBL" id="MED6119826.1"/>
    </source>
</evidence>
<gene>
    <name evidence="2" type="ORF">PIB30_015346</name>
</gene>
<proteinExistence type="predicted"/>
<organism evidence="2 3">
    <name type="scientific">Stylosanthes scabra</name>
    <dbReference type="NCBI Taxonomy" id="79078"/>
    <lineage>
        <taxon>Eukaryota</taxon>
        <taxon>Viridiplantae</taxon>
        <taxon>Streptophyta</taxon>
        <taxon>Embryophyta</taxon>
        <taxon>Tracheophyta</taxon>
        <taxon>Spermatophyta</taxon>
        <taxon>Magnoliopsida</taxon>
        <taxon>eudicotyledons</taxon>
        <taxon>Gunneridae</taxon>
        <taxon>Pentapetalae</taxon>
        <taxon>rosids</taxon>
        <taxon>fabids</taxon>
        <taxon>Fabales</taxon>
        <taxon>Fabaceae</taxon>
        <taxon>Papilionoideae</taxon>
        <taxon>50 kb inversion clade</taxon>
        <taxon>dalbergioids sensu lato</taxon>
        <taxon>Dalbergieae</taxon>
        <taxon>Pterocarpus clade</taxon>
        <taxon>Stylosanthes</taxon>
    </lineage>
</organism>
<dbReference type="EMBL" id="JASCZI010030250">
    <property type="protein sequence ID" value="MED6119826.1"/>
    <property type="molecule type" value="Genomic_DNA"/>
</dbReference>
<feature type="region of interest" description="Disordered" evidence="1">
    <location>
        <begin position="181"/>
        <end position="222"/>
    </location>
</feature>
<evidence type="ECO:0008006" key="4">
    <source>
        <dbReference type="Google" id="ProtNLM"/>
    </source>
</evidence>